<dbReference type="SUPFAM" id="SSF111331">
    <property type="entry name" value="NAD kinase/diacylglycerol kinase-like"/>
    <property type="match status" value="1"/>
</dbReference>
<name>A0A1M4S267_9ACTO</name>
<evidence type="ECO:0000256" key="6">
    <source>
        <dbReference type="HAMAP-Rule" id="MF_00361"/>
    </source>
</evidence>
<comment type="catalytic activity">
    <reaction evidence="5 6">
        <text>NAD(+) + ATP = ADP + NADP(+) + H(+)</text>
        <dbReference type="Rhea" id="RHEA:18629"/>
        <dbReference type="ChEBI" id="CHEBI:15378"/>
        <dbReference type="ChEBI" id="CHEBI:30616"/>
        <dbReference type="ChEBI" id="CHEBI:57540"/>
        <dbReference type="ChEBI" id="CHEBI:58349"/>
        <dbReference type="ChEBI" id="CHEBI:456216"/>
        <dbReference type="EC" id="2.7.1.23"/>
    </reaction>
</comment>
<evidence type="ECO:0000256" key="1">
    <source>
        <dbReference type="ARBA" id="ARBA00022679"/>
    </source>
</evidence>
<dbReference type="GO" id="GO:0005524">
    <property type="term" value="F:ATP binding"/>
    <property type="evidence" value="ECO:0007669"/>
    <property type="project" value="UniProtKB-KW"/>
</dbReference>
<keyword evidence="2 6" id="KW-0418">Kinase</keyword>
<keyword evidence="1 6" id="KW-0808">Transferase</keyword>
<feature type="binding site" evidence="6">
    <location>
        <begin position="115"/>
        <end position="116"/>
    </location>
    <ligand>
        <name>NAD(+)</name>
        <dbReference type="ChEBI" id="CHEBI:57540"/>
    </ligand>
</feature>
<dbReference type="PANTHER" id="PTHR20275">
    <property type="entry name" value="NAD KINASE"/>
    <property type="match status" value="1"/>
</dbReference>
<dbReference type="HAMAP" id="MF_00361">
    <property type="entry name" value="NAD_kinase"/>
    <property type="match status" value="1"/>
</dbReference>
<feature type="binding site" evidence="6">
    <location>
        <begin position="230"/>
        <end position="235"/>
    </location>
    <ligand>
        <name>NAD(+)</name>
        <dbReference type="ChEBI" id="CHEBI:57540"/>
    </ligand>
</feature>
<dbReference type="AlphaFoldDB" id="A0A1M4S267"/>
<dbReference type="EC" id="2.7.1.23" evidence="6"/>
<evidence type="ECO:0000313" key="8">
    <source>
        <dbReference type="EMBL" id="SHE26336.1"/>
    </source>
</evidence>
<feature type="binding site" evidence="6">
    <location>
        <position position="219"/>
    </location>
    <ligand>
        <name>NAD(+)</name>
        <dbReference type="ChEBI" id="CHEBI:57540"/>
    </ligand>
</feature>
<keyword evidence="9" id="KW-1185">Reference proteome</keyword>
<evidence type="ECO:0000256" key="2">
    <source>
        <dbReference type="ARBA" id="ARBA00022777"/>
    </source>
</evidence>
<dbReference type="GO" id="GO:0005737">
    <property type="term" value="C:cytoplasm"/>
    <property type="evidence" value="ECO:0007669"/>
    <property type="project" value="UniProtKB-SubCell"/>
</dbReference>
<dbReference type="GO" id="GO:0006741">
    <property type="term" value="P:NADP+ biosynthetic process"/>
    <property type="evidence" value="ECO:0007669"/>
    <property type="project" value="UniProtKB-UniRule"/>
</dbReference>
<dbReference type="Pfam" id="PF20143">
    <property type="entry name" value="NAD_kinase_C"/>
    <property type="match status" value="1"/>
</dbReference>
<comment type="similarity">
    <text evidence="6">Belongs to the NAD kinase family.</text>
</comment>
<keyword evidence="6" id="KW-0547">Nucleotide-binding</keyword>
<comment type="function">
    <text evidence="6">Involved in the regulation of the intracellular balance of NAD and NADP, and is a key enzyme in the biosynthesis of NADP. Catalyzes specifically the phosphorylation on 2'-hydroxyl of the adenosine moiety of NAD to yield NADP.</text>
</comment>
<comment type="caution">
    <text evidence="6">Lacks conserved residue(s) required for the propagation of feature annotation.</text>
</comment>
<protein>
    <recommendedName>
        <fullName evidence="6">NAD kinase</fullName>
        <ecNumber evidence="6">2.7.1.23</ecNumber>
    </recommendedName>
    <alternativeName>
        <fullName evidence="6">ATP-dependent NAD kinase</fullName>
    </alternativeName>
</protein>
<evidence type="ECO:0000256" key="4">
    <source>
        <dbReference type="ARBA" id="ARBA00023027"/>
    </source>
</evidence>
<dbReference type="STRING" id="1892869.ACGLYG10_2586"/>
<keyword evidence="4 6" id="KW-0520">NAD</keyword>
<dbReference type="GO" id="GO:0019674">
    <property type="term" value="P:NAD+ metabolic process"/>
    <property type="evidence" value="ECO:0007669"/>
    <property type="project" value="InterPro"/>
</dbReference>
<accession>A0A1M4S267</accession>
<dbReference type="GO" id="GO:0046872">
    <property type="term" value="F:metal ion binding"/>
    <property type="evidence" value="ECO:0007669"/>
    <property type="project" value="UniProtKB-UniRule"/>
</dbReference>
<comment type="cofactor">
    <cofactor evidence="6">
        <name>a divalent metal cation</name>
        <dbReference type="ChEBI" id="CHEBI:60240"/>
    </cofactor>
</comment>
<dbReference type="GO" id="GO:0003951">
    <property type="term" value="F:NAD+ kinase activity"/>
    <property type="evidence" value="ECO:0007669"/>
    <property type="project" value="UniProtKB-UniRule"/>
</dbReference>
<dbReference type="InterPro" id="IPR016064">
    <property type="entry name" value="NAD/diacylglycerol_kinase_sf"/>
</dbReference>
<feature type="active site" description="Proton acceptor" evidence="6">
    <location>
        <position position="115"/>
    </location>
</feature>
<gene>
    <name evidence="6" type="primary">nadK</name>
    <name evidence="8" type="ORF">ACGLYG10_2586</name>
</gene>
<dbReference type="Proteomes" id="UP000184291">
    <property type="component" value="Unassembled WGS sequence"/>
</dbReference>
<organism evidence="8 9">
    <name type="scientific">Actinomyces glycerinitolerans</name>
    <dbReference type="NCBI Taxonomy" id="1892869"/>
    <lineage>
        <taxon>Bacteria</taxon>
        <taxon>Bacillati</taxon>
        <taxon>Actinomycetota</taxon>
        <taxon>Actinomycetes</taxon>
        <taxon>Actinomycetales</taxon>
        <taxon>Actinomycetaceae</taxon>
        <taxon>Actinomyces</taxon>
    </lineage>
</organism>
<feature type="binding site" evidence="6">
    <location>
        <begin position="189"/>
        <end position="190"/>
    </location>
    <ligand>
        <name>NAD(+)</name>
        <dbReference type="ChEBI" id="CHEBI:57540"/>
    </ligand>
</feature>
<evidence type="ECO:0000256" key="5">
    <source>
        <dbReference type="ARBA" id="ARBA00047925"/>
    </source>
</evidence>
<dbReference type="Gene3D" id="3.40.50.10330">
    <property type="entry name" value="Probable inorganic polyphosphate/atp-NAD kinase, domain 1"/>
    <property type="match status" value="1"/>
</dbReference>
<dbReference type="InterPro" id="IPR002504">
    <property type="entry name" value="NADK"/>
</dbReference>
<dbReference type="PANTHER" id="PTHR20275:SF0">
    <property type="entry name" value="NAD KINASE"/>
    <property type="match status" value="1"/>
</dbReference>
<dbReference type="Pfam" id="PF01513">
    <property type="entry name" value="NAD_kinase"/>
    <property type="match status" value="1"/>
</dbReference>
<sequence length="352" mass="37027">MTTGIIPETAPQATTETPTEPSQAAYTEAATSPVGAAAPPAVAAISPTPQSQPRLRRVMVLQRDLNDKPVPPHRKAAPTATAVARAEAALRSHGVEPVEPGFEGDVDLVLVMGGDGTILRASEVARDRDVPLLGINTGHVGFLAEADPDAVEQVVADLVAGRYVVDTRMTIDVEVQAPDGSVTRDWALNEAALEKRDRARMVEVAVGVDGQAVSSFGCDGLVMATPTGSTAYAYSGGGPVIWPEVEALLLVPLSAHALFTRPLVVGPDSRLEVVIYHAGFGGAEVWCDGRRCLDAPTGSRICVTRAQRPVRLARLNTAPFATRLVRKFDLPVEGWRSADASAALPGRDGDAR</sequence>
<dbReference type="InterPro" id="IPR017438">
    <property type="entry name" value="ATP-NAD_kinase_N"/>
</dbReference>
<dbReference type="Gene3D" id="2.60.200.30">
    <property type="entry name" value="Probable inorganic polyphosphate/atp-NAD kinase, domain 2"/>
    <property type="match status" value="1"/>
</dbReference>
<feature type="region of interest" description="Disordered" evidence="7">
    <location>
        <begin position="1"/>
        <end position="36"/>
    </location>
</feature>
<evidence type="ECO:0000256" key="7">
    <source>
        <dbReference type="SAM" id="MobiDB-lite"/>
    </source>
</evidence>
<dbReference type="InterPro" id="IPR017437">
    <property type="entry name" value="ATP-NAD_kinase_PpnK-typ_C"/>
</dbReference>
<feature type="binding site" evidence="6">
    <location>
        <position position="120"/>
    </location>
    <ligand>
        <name>NAD(+)</name>
        <dbReference type="ChEBI" id="CHEBI:57540"/>
    </ligand>
</feature>
<comment type="subcellular location">
    <subcellularLocation>
        <location evidence="6">Cytoplasm</location>
    </subcellularLocation>
</comment>
<keyword evidence="6" id="KW-0963">Cytoplasm</keyword>
<reference evidence="9" key="1">
    <citation type="submission" date="2016-09" db="EMBL/GenBank/DDBJ databases">
        <authorList>
            <person name="Strepis N."/>
        </authorList>
    </citation>
    <scope>NUCLEOTIDE SEQUENCE [LARGE SCALE GENOMIC DNA]</scope>
</reference>
<feature type="compositionally biased region" description="Low complexity" evidence="7">
    <location>
        <begin position="7"/>
        <end position="36"/>
    </location>
</feature>
<keyword evidence="6" id="KW-0067">ATP-binding</keyword>
<dbReference type="EMBL" id="FQTT01000013">
    <property type="protein sequence ID" value="SHE26336.1"/>
    <property type="molecule type" value="Genomic_DNA"/>
</dbReference>
<keyword evidence="3 6" id="KW-0521">NADP</keyword>
<dbReference type="NCBIfam" id="NF002892">
    <property type="entry name" value="PRK03372.1"/>
    <property type="match status" value="1"/>
</dbReference>
<proteinExistence type="inferred from homology"/>
<evidence type="ECO:0000256" key="3">
    <source>
        <dbReference type="ARBA" id="ARBA00022857"/>
    </source>
</evidence>
<dbReference type="GO" id="GO:0051287">
    <property type="term" value="F:NAD binding"/>
    <property type="evidence" value="ECO:0007669"/>
    <property type="project" value="UniProtKB-ARBA"/>
</dbReference>
<evidence type="ECO:0000313" key="9">
    <source>
        <dbReference type="Proteomes" id="UP000184291"/>
    </source>
</evidence>
<feature type="binding site" evidence="6">
    <location>
        <position position="200"/>
    </location>
    <ligand>
        <name>NAD(+)</name>
        <dbReference type="ChEBI" id="CHEBI:57540"/>
    </ligand>
</feature>